<dbReference type="RefSeq" id="WP_055474015.1">
    <property type="nucleotide sequence ID" value="NZ_JBIRWE010000001.1"/>
</dbReference>
<keyword evidence="4" id="KW-1185">Reference proteome</keyword>
<evidence type="ECO:0008006" key="5">
    <source>
        <dbReference type="Google" id="ProtNLM"/>
    </source>
</evidence>
<keyword evidence="2" id="KW-0812">Transmembrane</keyword>
<sequence length="240" mass="24149">MSSLPETGRRETPYGERFTLFAEVAWVGVLVTVGSLPLVTWPAAMAAGCAAVRRCVPDGPPASGTARRFAADFRAALPGGLRVGAAGLAALAFIAADLRLAAVAGDLPGFGLLAAVCAIFAGAVVVAQLRAAALWSGDVTGGATGAMAEERQPGDAPGARGSLLRAALRRARHDPAGSAMLGGAVLASAVCVWQLTVLAPLVAGVLALAAVAVERRVETRDTEAAPPSAPSASTTERTRF</sequence>
<keyword evidence="2" id="KW-0472">Membrane</keyword>
<gene>
    <name evidence="3" type="ORF">ACH429_04525</name>
</gene>
<proteinExistence type="predicted"/>
<evidence type="ECO:0000256" key="1">
    <source>
        <dbReference type="SAM" id="MobiDB-lite"/>
    </source>
</evidence>
<accession>A0ABW7UL47</accession>
<evidence type="ECO:0000313" key="3">
    <source>
        <dbReference type="EMBL" id="MFI1963395.1"/>
    </source>
</evidence>
<feature type="transmembrane region" description="Helical" evidence="2">
    <location>
        <begin position="107"/>
        <end position="127"/>
    </location>
</feature>
<dbReference type="Proteomes" id="UP001611548">
    <property type="component" value="Unassembled WGS sequence"/>
</dbReference>
<organism evidence="3 4">
    <name type="scientific">Streptomyces pathocidini</name>
    <dbReference type="NCBI Taxonomy" id="1650571"/>
    <lineage>
        <taxon>Bacteria</taxon>
        <taxon>Bacillati</taxon>
        <taxon>Actinomycetota</taxon>
        <taxon>Actinomycetes</taxon>
        <taxon>Kitasatosporales</taxon>
        <taxon>Streptomycetaceae</taxon>
        <taxon>Streptomyces</taxon>
    </lineage>
</organism>
<evidence type="ECO:0000313" key="4">
    <source>
        <dbReference type="Proteomes" id="UP001611548"/>
    </source>
</evidence>
<name>A0ABW7UL47_9ACTN</name>
<feature type="region of interest" description="Disordered" evidence="1">
    <location>
        <begin position="218"/>
        <end position="240"/>
    </location>
</feature>
<evidence type="ECO:0000256" key="2">
    <source>
        <dbReference type="SAM" id="Phobius"/>
    </source>
</evidence>
<feature type="transmembrane region" description="Helical" evidence="2">
    <location>
        <begin position="75"/>
        <end position="95"/>
    </location>
</feature>
<reference evidence="3 4" key="1">
    <citation type="submission" date="2024-10" db="EMBL/GenBank/DDBJ databases">
        <title>The Natural Products Discovery Center: Release of the First 8490 Sequenced Strains for Exploring Actinobacteria Biosynthetic Diversity.</title>
        <authorList>
            <person name="Kalkreuter E."/>
            <person name="Kautsar S.A."/>
            <person name="Yang D."/>
            <person name="Bader C.D."/>
            <person name="Teijaro C.N."/>
            <person name="Fluegel L."/>
            <person name="Davis C.M."/>
            <person name="Simpson J.R."/>
            <person name="Lauterbach L."/>
            <person name="Steele A.D."/>
            <person name="Gui C."/>
            <person name="Meng S."/>
            <person name="Li G."/>
            <person name="Viehrig K."/>
            <person name="Ye F."/>
            <person name="Su P."/>
            <person name="Kiefer A.F."/>
            <person name="Nichols A."/>
            <person name="Cepeda A.J."/>
            <person name="Yan W."/>
            <person name="Fan B."/>
            <person name="Jiang Y."/>
            <person name="Adhikari A."/>
            <person name="Zheng C.-J."/>
            <person name="Schuster L."/>
            <person name="Cowan T.M."/>
            <person name="Smanski M.J."/>
            <person name="Chevrette M.G."/>
            <person name="De Carvalho L.P.S."/>
            <person name="Shen B."/>
        </authorList>
    </citation>
    <scope>NUCLEOTIDE SEQUENCE [LARGE SCALE GENOMIC DNA]</scope>
    <source>
        <strain evidence="3 4">NPDC020327</strain>
    </source>
</reference>
<feature type="transmembrane region" description="Helical" evidence="2">
    <location>
        <begin position="179"/>
        <end position="212"/>
    </location>
</feature>
<keyword evidence="2" id="KW-1133">Transmembrane helix</keyword>
<dbReference type="EMBL" id="JBIRWE010000001">
    <property type="protein sequence ID" value="MFI1963395.1"/>
    <property type="molecule type" value="Genomic_DNA"/>
</dbReference>
<feature type="transmembrane region" description="Helical" evidence="2">
    <location>
        <begin position="20"/>
        <end position="44"/>
    </location>
</feature>
<comment type="caution">
    <text evidence="3">The sequence shown here is derived from an EMBL/GenBank/DDBJ whole genome shotgun (WGS) entry which is preliminary data.</text>
</comment>
<protein>
    <recommendedName>
        <fullName evidence="5">DUF624 domain-containing protein</fullName>
    </recommendedName>
</protein>
<feature type="compositionally biased region" description="Low complexity" evidence="1">
    <location>
        <begin position="224"/>
        <end position="240"/>
    </location>
</feature>